<dbReference type="EMBL" id="CM055745">
    <property type="protein sequence ID" value="KAJ7997894.1"/>
    <property type="molecule type" value="Genomic_DNA"/>
</dbReference>
<comment type="caution">
    <text evidence="1">The sequence shown here is derived from an EMBL/GenBank/DDBJ whole genome shotgun (WGS) entry which is preliminary data.</text>
</comment>
<reference evidence="1" key="1">
    <citation type="submission" date="2021-05" db="EMBL/GenBank/DDBJ databases">
        <authorList>
            <person name="Pan Q."/>
            <person name="Jouanno E."/>
            <person name="Zahm M."/>
            <person name="Klopp C."/>
            <person name="Cabau C."/>
            <person name="Louis A."/>
            <person name="Berthelot C."/>
            <person name="Parey E."/>
            <person name="Roest Crollius H."/>
            <person name="Montfort J."/>
            <person name="Robinson-Rechavi M."/>
            <person name="Bouchez O."/>
            <person name="Lampietro C."/>
            <person name="Lopez Roques C."/>
            <person name="Donnadieu C."/>
            <person name="Postlethwait J."/>
            <person name="Bobe J."/>
            <person name="Dillon D."/>
            <person name="Chandos A."/>
            <person name="von Hippel F."/>
            <person name="Guiguen Y."/>
        </authorList>
    </citation>
    <scope>NUCLEOTIDE SEQUENCE</scope>
    <source>
        <strain evidence="1">YG-Jan2019</strain>
    </source>
</reference>
<organism evidence="1 2">
    <name type="scientific">Dallia pectoralis</name>
    <name type="common">Alaska blackfish</name>
    <dbReference type="NCBI Taxonomy" id="75939"/>
    <lineage>
        <taxon>Eukaryota</taxon>
        <taxon>Metazoa</taxon>
        <taxon>Chordata</taxon>
        <taxon>Craniata</taxon>
        <taxon>Vertebrata</taxon>
        <taxon>Euteleostomi</taxon>
        <taxon>Actinopterygii</taxon>
        <taxon>Neopterygii</taxon>
        <taxon>Teleostei</taxon>
        <taxon>Protacanthopterygii</taxon>
        <taxon>Esociformes</taxon>
        <taxon>Umbridae</taxon>
        <taxon>Dallia</taxon>
    </lineage>
</organism>
<protein>
    <submittedName>
        <fullName evidence="1">Uncharacterized protein</fullName>
    </submittedName>
</protein>
<keyword evidence="2" id="KW-1185">Reference proteome</keyword>
<evidence type="ECO:0000313" key="2">
    <source>
        <dbReference type="Proteomes" id="UP001157502"/>
    </source>
</evidence>
<feature type="non-terminal residue" evidence="1">
    <location>
        <position position="133"/>
    </location>
</feature>
<accession>A0ACC2G2P6</accession>
<dbReference type="Proteomes" id="UP001157502">
    <property type="component" value="Chromosome 18"/>
</dbReference>
<gene>
    <name evidence="1" type="ORF">DPEC_G00216900</name>
</gene>
<proteinExistence type="predicted"/>
<evidence type="ECO:0000313" key="1">
    <source>
        <dbReference type="EMBL" id="KAJ7997894.1"/>
    </source>
</evidence>
<sequence length="133" mass="15072">MNCAIHPNSLYRQTALEKENSRHRKGDRQEDTPMLEQCFLTGLRLVGWNRFGPNLFKPHPKSFMFSPNIAQYGAFKLLNHTSHLYAGHGGLEMNCPQNFAEHSISLLDSSPQGVISWKEISSWQPAACVGEWS</sequence>
<name>A0ACC2G2P6_DALPE</name>